<feature type="transmembrane region" description="Helical" evidence="1">
    <location>
        <begin position="313"/>
        <end position="335"/>
    </location>
</feature>
<evidence type="ECO:0000313" key="3">
    <source>
        <dbReference type="Proteomes" id="UP001642540"/>
    </source>
</evidence>
<protein>
    <recommendedName>
        <fullName evidence="4">Odorant receptor</fullName>
    </recommendedName>
</protein>
<dbReference type="Proteomes" id="UP001642540">
    <property type="component" value="Unassembled WGS sequence"/>
</dbReference>
<feature type="transmembrane region" description="Helical" evidence="1">
    <location>
        <begin position="75"/>
        <end position="95"/>
    </location>
</feature>
<feature type="transmembrane region" description="Helical" evidence="1">
    <location>
        <begin position="47"/>
        <end position="68"/>
    </location>
</feature>
<keyword evidence="1" id="KW-0472">Membrane</keyword>
<dbReference type="EMBL" id="CAXLJM020000048">
    <property type="protein sequence ID" value="CAL8112181.1"/>
    <property type="molecule type" value="Genomic_DNA"/>
</dbReference>
<accession>A0ABP1QUQ1</accession>
<sequence length="408" mass="46602">MPDTLVILALNLNQKIVDLLFPVHPFSWNEHSLTWKYEQNWKNNRSYYLGDLIGIVFFFATVFVYFAVVTKSLQIDIYTIITISLLCATSSFSLLLDLFCWINGSNLVNLTNWIFSLELNVNETRKHIRKKKNTWVWFKDFSRELCKIFREETFSRMGLFLNYITISYSGTVILVPVALMLTPWQSSPIFLIVKLLFPAMEELTDNNFPIKLAINTGKYTVLLFQTQIIMLNFKAVVLLGFGLAASYLNQLRLLEEYVCGHNAIRKYSELLVAYNVVQVMISKMLGTFFTIGFIGLVCGTNLAVLSFKQGSTNLLILGVVGTIILFVAFQTTFFVGRSVFELSRGIINNWKIEVANKRDGGVLKRMVYCQSPILLSFGFIANATKESQINFMQDVFVNTCNILLLLPL</sequence>
<feature type="transmembrane region" description="Helical" evidence="1">
    <location>
        <begin position="160"/>
        <end position="181"/>
    </location>
</feature>
<name>A0ABP1QUQ1_9HEXA</name>
<feature type="transmembrane region" description="Helical" evidence="1">
    <location>
        <begin position="288"/>
        <end position="307"/>
    </location>
</feature>
<evidence type="ECO:0000256" key="1">
    <source>
        <dbReference type="SAM" id="Phobius"/>
    </source>
</evidence>
<evidence type="ECO:0008006" key="4">
    <source>
        <dbReference type="Google" id="ProtNLM"/>
    </source>
</evidence>
<feature type="transmembrane region" description="Helical" evidence="1">
    <location>
        <begin position="228"/>
        <end position="248"/>
    </location>
</feature>
<evidence type="ECO:0000313" key="2">
    <source>
        <dbReference type="EMBL" id="CAL8112181.1"/>
    </source>
</evidence>
<keyword evidence="1" id="KW-1133">Transmembrane helix</keyword>
<comment type="caution">
    <text evidence="2">The sequence shown here is derived from an EMBL/GenBank/DDBJ whole genome shotgun (WGS) entry which is preliminary data.</text>
</comment>
<gene>
    <name evidence="2" type="ORF">ODALV1_LOCUS15525</name>
</gene>
<proteinExistence type="predicted"/>
<reference evidence="2 3" key="1">
    <citation type="submission" date="2024-08" db="EMBL/GenBank/DDBJ databases">
        <authorList>
            <person name="Cucini C."/>
            <person name="Frati F."/>
        </authorList>
    </citation>
    <scope>NUCLEOTIDE SEQUENCE [LARGE SCALE GENOMIC DNA]</scope>
</reference>
<keyword evidence="3" id="KW-1185">Reference proteome</keyword>
<keyword evidence="1" id="KW-0812">Transmembrane</keyword>
<organism evidence="2 3">
    <name type="scientific">Orchesella dallaii</name>
    <dbReference type="NCBI Taxonomy" id="48710"/>
    <lineage>
        <taxon>Eukaryota</taxon>
        <taxon>Metazoa</taxon>
        <taxon>Ecdysozoa</taxon>
        <taxon>Arthropoda</taxon>
        <taxon>Hexapoda</taxon>
        <taxon>Collembola</taxon>
        <taxon>Entomobryomorpha</taxon>
        <taxon>Entomobryoidea</taxon>
        <taxon>Orchesellidae</taxon>
        <taxon>Orchesellinae</taxon>
        <taxon>Orchesella</taxon>
    </lineage>
</organism>